<dbReference type="AlphaFoldDB" id="A0A2V3J4J7"/>
<dbReference type="Proteomes" id="UP000247409">
    <property type="component" value="Unassembled WGS sequence"/>
</dbReference>
<comment type="caution">
    <text evidence="1">The sequence shown here is derived from an EMBL/GenBank/DDBJ whole genome shotgun (WGS) entry which is preliminary data.</text>
</comment>
<reference evidence="1 2" key="1">
    <citation type="journal article" date="2018" name="Mol. Biol. Evol.">
        <title>Analysis of the draft genome of the red seaweed Gracilariopsis chorda provides insights into genome size evolution in Rhodophyta.</title>
        <authorList>
            <person name="Lee J."/>
            <person name="Yang E.C."/>
            <person name="Graf L."/>
            <person name="Yang J.H."/>
            <person name="Qiu H."/>
            <person name="Zel Zion U."/>
            <person name="Chan C.X."/>
            <person name="Stephens T.G."/>
            <person name="Weber A.P.M."/>
            <person name="Boo G.H."/>
            <person name="Boo S.M."/>
            <person name="Kim K.M."/>
            <person name="Shin Y."/>
            <person name="Jung M."/>
            <person name="Lee S.J."/>
            <person name="Yim H.S."/>
            <person name="Lee J.H."/>
            <person name="Bhattacharya D."/>
            <person name="Yoon H.S."/>
        </authorList>
    </citation>
    <scope>NUCLEOTIDE SEQUENCE [LARGE SCALE GENOMIC DNA]</scope>
    <source>
        <strain evidence="1 2">SKKU-2015</strain>
        <tissue evidence="1">Whole body</tissue>
    </source>
</reference>
<gene>
    <name evidence="1" type="ORF">BWQ96_01259</name>
</gene>
<evidence type="ECO:0000313" key="1">
    <source>
        <dbReference type="EMBL" id="PXF48917.1"/>
    </source>
</evidence>
<proteinExistence type="predicted"/>
<evidence type="ECO:0000313" key="2">
    <source>
        <dbReference type="Proteomes" id="UP000247409"/>
    </source>
</evidence>
<organism evidence="1 2">
    <name type="scientific">Gracilariopsis chorda</name>
    <dbReference type="NCBI Taxonomy" id="448386"/>
    <lineage>
        <taxon>Eukaryota</taxon>
        <taxon>Rhodophyta</taxon>
        <taxon>Florideophyceae</taxon>
        <taxon>Rhodymeniophycidae</taxon>
        <taxon>Gracilariales</taxon>
        <taxon>Gracilariaceae</taxon>
        <taxon>Gracilariopsis</taxon>
    </lineage>
</organism>
<accession>A0A2V3J4J7</accession>
<name>A0A2V3J4J7_9FLOR</name>
<keyword evidence="2" id="KW-1185">Reference proteome</keyword>
<dbReference type="EMBL" id="NBIV01000010">
    <property type="protein sequence ID" value="PXF48917.1"/>
    <property type="molecule type" value="Genomic_DNA"/>
</dbReference>
<sequence>MKHKLKVRSGKERYHTPSLSLECLCALIRQPPTPYHDPHLSHSSESEPASTDSLTASSTYKFSKLFAANTVHMATSEGHTMSFDVVHCSLIELINATDESIKSSLLERNDVPPQDSPSRKELLLAAIQCRDATNQNFDLKTPETAMKRVLAMTVD</sequence>
<protein>
    <submittedName>
        <fullName evidence="1">Uncharacterized protein</fullName>
    </submittedName>
</protein>